<evidence type="ECO:0000259" key="3">
    <source>
        <dbReference type="Pfam" id="PF24802"/>
    </source>
</evidence>
<dbReference type="InterPro" id="IPR056120">
    <property type="entry name" value="DUF7703"/>
</dbReference>
<evidence type="ECO:0000256" key="1">
    <source>
        <dbReference type="SAM" id="MobiDB-lite"/>
    </source>
</evidence>
<dbReference type="Proteomes" id="UP000774617">
    <property type="component" value="Unassembled WGS sequence"/>
</dbReference>
<dbReference type="PANTHER" id="PTHR37013">
    <property type="entry name" value="INTEGRAL MEMBRANE PROTEIN (AFU_ORTHOLOGUE AFUA_1G05950)-RELATED"/>
    <property type="match status" value="1"/>
</dbReference>
<feature type="transmembrane region" description="Helical" evidence="2">
    <location>
        <begin position="49"/>
        <end position="70"/>
    </location>
</feature>
<feature type="compositionally biased region" description="Basic and acidic residues" evidence="1">
    <location>
        <begin position="284"/>
        <end position="293"/>
    </location>
</feature>
<organism evidence="4 5">
    <name type="scientific">Macrophomina phaseolina</name>
    <dbReference type="NCBI Taxonomy" id="35725"/>
    <lineage>
        <taxon>Eukaryota</taxon>
        <taxon>Fungi</taxon>
        <taxon>Dikarya</taxon>
        <taxon>Ascomycota</taxon>
        <taxon>Pezizomycotina</taxon>
        <taxon>Dothideomycetes</taxon>
        <taxon>Dothideomycetes incertae sedis</taxon>
        <taxon>Botryosphaeriales</taxon>
        <taxon>Botryosphaeriaceae</taxon>
        <taxon>Macrophomina</taxon>
    </lineage>
</organism>
<name>A0ABQ8FRK7_9PEZI</name>
<feature type="transmembrane region" description="Helical" evidence="2">
    <location>
        <begin position="82"/>
        <end position="102"/>
    </location>
</feature>
<proteinExistence type="predicted"/>
<feature type="transmembrane region" description="Helical" evidence="2">
    <location>
        <begin position="17"/>
        <end position="40"/>
    </location>
</feature>
<dbReference type="Pfam" id="PF24802">
    <property type="entry name" value="DUF7703"/>
    <property type="match status" value="1"/>
</dbReference>
<reference evidence="4 5" key="1">
    <citation type="journal article" date="2021" name="Nat. Commun.">
        <title>Genetic determinants of endophytism in the Arabidopsis root mycobiome.</title>
        <authorList>
            <person name="Mesny F."/>
            <person name="Miyauchi S."/>
            <person name="Thiergart T."/>
            <person name="Pickel B."/>
            <person name="Atanasova L."/>
            <person name="Karlsson M."/>
            <person name="Huettel B."/>
            <person name="Barry K.W."/>
            <person name="Haridas S."/>
            <person name="Chen C."/>
            <person name="Bauer D."/>
            <person name="Andreopoulos W."/>
            <person name="Pangilinan J."/>
            <person name="LaButti K."/>
            <person name="Riley R."/>
            <person name="Lipzen A."/>
            <person name="Clum A."/>
            <person name="Drula E."/>
            <person name="Henrissat B."/>
            <person name="Kohler A."/>
            <person name="Grigoriev I.V."/>
            <person name="Martin F.M."/>
            <person name="Hacquard S."/>
        </authorList>
    </citation>
    <scope>NUCLEOTIDE SEQUENCE [LARGE SCALE GENOMIC DNA]</scope>
    <source>
        <strain evidence="4 5">MPI-SDFR-AT-0080</strain>
    </source>
</reference>
<feature type="compositionally biased region" description="Low complexity" evidence="1">
    <location>
        <begin position="263"/>
        <end position="282"/>
    </location>
</feature>
<feature type="transmembrane region" description="Helical" evidence="2">
    <location>
        <begin position="114"/>
        <end position="138"/>
    </location>
</feature>
<dbReference type="EMBL" id="JAGTJR010000072">
    <property type="protein sequence ID" value="KAH7017927.1"/>
    <property type="molecule type" value="Genomic_DNA"/>
</dbReference>
<accession>A0ABQ8FRK7</accession>
<keyword evidence="5" id="KW-1185">Reference proteome</keyword>
<comment type="caution">
    <text evidence="4">The sequence shown here is derived from an EMBL/GenBank/DDBJ whole genome shotgun (WGS) entry which is preliminary data.</text>
</comment>
<keyword evidence="2" id="KW-1133">Transmembrane helix</keyword>
<evidence type="ECO:0000313" key="4">
    <source>
        <dbReference type="EMBL" id="KAH7017927.1"/>
    </source>
</evidence>
<dbReference type="PANTHER" id="PTHR37013:SF4">
    <property type="entry name" value="INTEGRAL MEMBRANE PROTEIN"/>
    <property type="match status" value="1"/>
</dbReference>
<keyword evidence="2" id="KW-0812">Transmembrane</keyword>
<feature type="region of interest" description="Disordered" evidence="1">
    <location>
        <begin position="346"/>
        <end position="383"/>
    </location>
</feature>
<keyword evidence="2" id="KW-0472">Membrane</keyword>
<feature type="region of interest" description="Disordered" evidence="1">
    <location>
        <begin position="263"/>
        <end position="295"/>
    </location>
</feature>
<feature type="domain" description="DUF7703" evidence="3">
    <location>
        <begin position="11"/>
        <end position="265"/>
    </location>
</feature>
<gene>
    <name evidence="4" type="ORF">B0J12DRAFT_775443</name>
</gene>
<protein>
    <recommendedName>
        <fullName evidence="3">DUF7703 domain-containing protein</fullName>
    </recommendedName>
</protein>
<evidence type="ECO:0000313" key="5">
    <source>
        <dbReference type="Proteomes" id="UP000774617"/>
    </source>
</evidence>
<evidence type="ECO:0000256" key="2">
    <source>
        <dbReference type="SAM" id="Phobius"/>
    </source>
</evidence>
<sequence>MAADNGVGNKVELSKGLAAVLIAFYAIAWYNCLELTIFIWRTFKNRRGLYFWSCVVATAGIVVYVLGFILKNFHIVANNLVNFTLVLSGWVGFVTGQSLALYSRLHLVVRETRILRLCFYVIMCGVIFGHVPTCVIAFGANSNASARFVQPYNIIEKIQLTIFFLQETFISVLYIQHTVRMLRAFETLHQHDASSPSIRTRSVLRSLIYVNLITTALDITLLAVEYSGQYLVQTGFKPAVYSVKLKLEFAVLNQLVSIIRYSTSSRSDPPAPSSSAPTAPARLDTLERKRREDDAEWVELSERGFGRGPGVGHAYTTVVEGKSGRPERVVAEGDIEVTQTTEVVVEVRNERDSARSPAKEPLAERAKEGSRSSSQVEFAERGA</sequence>
<feature type="compositionally biased region" description="Basic and acidic residues" evidence="1">
    <location>
        <begin position="346"/>
        <end position="370"/>
    </location>
</feature>